<dbReference type="GO" id="GO:0004748">
    <property type="term" value="F:ribonucleoside-diphosphate reductase activity, thioredoxin disulfide as acceptor"/>
    <property type="evidence" value="ECO:0007669"/>
    <property type="project" value="TreeGrafter"/>
</dbReference>
<dbReference type="GO" id="GO:0009265">
    <property type="term" value="P:2'-deoxyribonucleotide biosynthetic process"/>
    <property type="evidence" value="ECO:0007669"/>
    <property type="project" value="TreeGrafter"/>
</dbReference>
<dbReference type="PANTHER" id="PTHR21075:SF0">
    <property type="entry name" value="ANAEROBIC RIBONUCLEOSIDE-TRIPHOSPHATE REDUCTASE"/>
    <property type="match status" value="1"/>
</dbReference>
<sequence>MIAQIIKRDGRQSAFELDKITNAIFQAAQASGGHDYQMAETLARQVEQNLEQALSGEIPTVEQIQDEVERVLVETGHARTAKRYILYRNERTRVREMNTRLMKVYEDLTFKSSLENNVKRENANIDGDTAMGTMLKYGSEGAKQFYEMFILDPEHARAHREGDIHIHDLDFLTLTTTCCQIDLLKLFQGGFSTGHGFLREPNDIRSYSALACIALQSNQNDQHGGQSIPNFDYSMAPGVKKTFRRAFTDNLTKAIEIYLEQEDGELLSKSIVKNAERETGEIAVFADGNGFDEAVERLLCDHTDERTAAKIMRFTRKYAVKETRRNTYQAMEALVHNLNTMHSRAGAQVPFTSLNYGTDTSPEGRLVMECLMKATEAGLGNGETSIFPIHIFKVKEGVNYNPGEPNYDLFKLAMRVSAKRMFPNFSFLDAPFNAQYYKPGHPETEATYMGCRTRVVGNVFDPTREIVNGRGNLSFTSINLPRIAILSKGDIDWFFEDLDRKIDLVIDQLLARLRIQSQKKVRNYPFLMGQGVWIDSEKLGPDDSVGEVLKHGSLTCGFIGLAETLKALIGVHHGESDEAQELGLKIVSHMRERMDQAAQQYHLNFTLIATPAEGLSGRFVRMDRARFGEIPGVTDREYYTNSFHVPVYYPISAFEKIRREAPYHALTNGGHISYIELDGDPTQNLEAFETVVRAMKEAGMGYGAINHPIDRDPICGYTGIIGDVCPRCGRREGEGVPLEKLQKLGMYKHLNWSTLGYPGDPNEEHDRVVNPL</sequence>
<dbReference type="GO" id="GO:0006260">
    <property type="term" value="P:DNA replication"/>
    <property type="evidence" value="ECO:0007669"/>
    <property type="project" value="InterPro"/>
</dbReference>
<dbReference type="Gene3D" id="3.20.70.20">
    <property type="match status" value="1"/>
</dbReference>
<dbReference type="RefSeq" id="WP_016149009.1">
    <property type="nucleotide sequence ID" value="NZ_CABKSA010000003.1"/>
</dbReference>
<evidence type="ECO:0000313" key="5">
    <source>
        <dbReference type="EMBL" id="OUP60459.1"/>
    </source>
</evidence>
<feature type="domain" description="ATP-cone" evidence="4">
    <location>
        <begin position="3"/>
        <end position="95"/>
    </location>
</feature>
<name>A0A1Y4LXU7_9FIRM</name>
<dbReference type="GO" id="GO:0005524">
    <property type="term" value="F:ATP binding"/>
    <property type="evidence" value="ECO:0007669"/>
    <property type="project" value="UniProtKB-UniRule"/>
</dbReference>
<evidence type="ECO:0000256" key="1">
    <source>
        <dbReference type="ARBA" id="ARBA00022741"/>
    </source>
</evidence>
<accession>A0A1Y4LXU7</accession>
<dbReference type="Pfam" id="PF13597">
    <property type="entry name" value="NRDD"/>
    <property type="match status" value="1"/>
</dbReference>
<keyword evidence="1 3" id="KW-0547">Nucleotide-binding</keyword>
<evidence type="ECO:0000256" key="3">
    <source>
        <dbReference type="PROSITE-ProRule" id="PRU00492"/>
    </source>
</evidence>
<dbReference type="PANTHER" id="PTHR21075">
    <property type="entry name" value="ANAEROBIC RIBONUCLEOSIDE-TRIPHOSPHATE REDUCTASE"/>
    <property type="match status" value="1"/>
</dbReference>
<dbReference type="NCBIfam" id="TIGR02487">
    <property type="entry name" value="NrdD"/>
    <property type="match status" value="1"/>
</dbReference>
<dbReference type="InterPro" id="IPR012833">
    <property type="entry name" value="NrdD"/>
</dbReference>
<evidence type="ECO:0000259" key="4">
    <source>
        <dbReference type="PROSITE" id="PS51161"/>
    </source>
</evidence>
<evidence type="ECO:0000313" key="6">
    <source>
        <dbReference type="Proteomes" id="UP000195326"/>
    </source>
</evidence>
<evidence type="ECO:0000256" key="2">
    <source>
        <dbReference type="ARBA" id="ARBA00022840"/>
    </source>
</evidence>
<dbReference type="PROSITE" id="PS51161">
    <property type="entry name" value="ATP_CONE"/>
    <property type="match status" value="1"/>
</dbReference>
<reference evidence="6" key="1">
    <citation type="submission" date="2017-04" db="EMBL/GenBank/DDBJ databases">
        <title>Function of individual gut microbiota members based on whole genome sequencing of pure cultures obtained from chicken caecum.</title>
        <authorList>
            <person name="Medvecky M."/>
            <person name="Cejkova D."/>
            <person name="Polansky O."/>
            <person name="Karasova D."/>
            <person name="Kubasova T."/>
            <person name="Cizek A."/>
            <person name="Rychlik I."/>
        </authorList>
    </citation>
    <scope>NUCLEOTIDE SEQUENCE [LARGE SCALE GENOMIC DNA]</scope>
    <source>
        <strain evidence="6">An179</strain>
    </source>
</reference>
<dbReference type="CDD" id="cd01675">
    <property type="entry name" value="RNR_III"/>
    <property type="match status" value="1"/>
</dbReference>
<proteinExistence type="predicted"/>
<dbReference type="GO" id="GO:0008998">
    <property type="term" value="F:ribonucleoside-triphosphate reductase (thioredoxin) activity"/>
    <property type="evidence" value="ECO:0007669"/>
    <property type="project" value="InterPro"/>
</dbReference>
<comment type="caution">
    <text evidence="5">The sequence shown here is derived from an EMBL/GenBank/DDBJ whole genome shotgun (WGS) entry which is preliminary data.</text>
</comment>
<dbReference type="InterPro" id="IPR005144">
    <property type="entry name" value="ATP-cone_dom"/>
</dbReference>
<keyword evidence="2 3" id="KW-0067">ATP-binding</keyword>
<dbReference type="STRING" id="501571.GCA_900143195_01510"/>
<protein>
    <submittedName>
        <fullName evidence="5">Anaerobic ribonucleoside triphosphate reductase</fullName>
    </submittedName>
</protein>
<dbReference type="GO" id="GO:0031250">
    <property type="term" value="C:anaerobic ribonucleoside-triphosphate reductase complex"/>
    <property type="evidence" value="ECO:0007669"/>
    <property type="project" value="TreeGrafter"/>
</dbReference>
<dbReference type="AlphaFoldDB" id="A0A1Y4LXU7"/>
<gene>
    <name evidence="5" type="ORF">B5F15_01775</name>
</gene>
<dbReference type="Proteomes" id="UP000195326">
    <property type="component" value="Unassembled WGS sequence"/>
</dbReference>
<dbReference type="NCBIfam" id="NF005497">
    <property type="entry name" value="PRK07111.1"/>
    <property type="match status" value="1"/>
</dbReference>
<dbReference type="Pfam" id="PF03477">
    <property type="entry name" value="ATP-cone"/>
    <property type="match status" value="1"/>
</dbReference>
<organism evidence="5 6">
    <name type="scientific">Butyricicoccus pullicaecorum</name>
    <dbReference type="NCBI Taxonomy" id="501571"/>
    <lineage>
        <taxon>Bacteria</taxon>
        <taxon>Bacillati</taxon>
        <taxon>Bacillota</taxon>
        <taxon>Clostridia</taxon>
        <taxon>Eubacteriales</taxon>
        <taxon>Butyricicoccaceae</taxon>
        <taxon>Butyricicoccus</taxon>
    </lineage>
</organism>
<dbReference type="EMBL" id="NFKL01000002">
    <property type="protein sequence ID" value="OUP60459.1"/>
    <property type="molecule type" value="Genomic_DNA"/>
</dbReference>
<dbReference type="SUPFAM" id="SSF51998">
    <property type="entry name" value="PFL-like glycyl radical enzymes"/>
    <property type="match status" value="1"/>
</dbReference>